<keyword evidence="1" id="KW-1133">Transmembrane helix</keyword>
<name>A0A917C5G1_9PROT</name>
<accession>A0A917C5G1</accession>
<reference evidence="2" key="2">
    <citation type="submission" date="2020-09" db="EMBL/GenBank/DDBJ databases">
        <authorList>
            <person name="Sun Q."/>
            <person name="Zhou Y."/>
        </authorList>
    </citation>
    <scope>NUCLEOTIDE SEQUENCE</scope>
    <source>
        <strain evidence="2">CGMCC 1.15254</strain>
    </source>
</reference>
<feature type="transmembrane region" description="Helical" evidence="1">
    <location>
        <begin position="71"/>
        <end position="90"/>
    </location>
</feature>
<proteinExistence type="predicted"/>
<sequence>MIKFLKTHGTTLTVGLFLVSTISGVFLFFHLYSSAFHAMHEWLSMVLLIPVGFHLWRNWPGFMGYFKRKTIYIPLVLSLVASLAFAYPALTNNGGNKNPMRAAIGALQNGTVAQVAPLFKLTPEALSQQLSAKGYKITSSTQTLADIAQSSGKPLGPSLVTDLLPARK</sequence>
<evidence type="ECO:0008006" key="4">
    <source>
        <dbReference type="Google" id="ProtNLM"/>
    </source>
</evidence>
<evidence type="ECO:0000256" key="1">
    <source>
        <dbReference type="SAM" id="Phobius"/>
    </source>
</evidence>
<feature type="transmembrane region" description="Helical" evidence="1">
    <location>
        <begin position="42"/>
        <end position="59"/>
    </location>
</feature>
<reference evidence="2" key="1">
    <citation type="journal article" date="2014" name="Int. J. Syst. Evol. Microbiol.">
        <title>Complete genome sequence of Corynebacterium casei LMG S-19264T (=DSM 44701T), isolated from a smear-ripened cheese.</title>
        <authorList>
            <consortium name="US DOE Joint Genome Institute (JGI-PGF)"/>
            <person name="Walter F."/>
            <person name="Albersmeier A."/>
            <person name="Kalinowski J."/>
            <person name="Ruckert C."/>
        </authorList>
    </citation>
    <scope>NUCLEOTIDE SEQUENCE</scope>
    <source>
        <strain evidence="2">CGMCC 1.15254</strain>
    </source>
</reference>
<dbReference type="EMBL" id="BMHV01000025">
    <property type="protein sequence ID" value="GGF72714.1"/>
    <property type="molecule type" value="Genomic_DNA"/>
</dbReference>
<keyword evidence="1" id="KW-0472">Membrane</keyword>
<keyword evidence="1" id="KW-0812">Transmembrane</keyword>
<organism evidence="2 3">
    <name type="scientific">Terasakiella brassicae</name>
    <dbReference type="NCBI Taxonomy" id="1634917"/>
    <lineage>
        <taxon>Bacteria</taxon>
        <taxon>Pseudomonadati</taxon>
        <taxon>Pseudomonadota</taxon>
        <taxon>Alphaproteobacteria</taxon>
        <taxon>Rhodospirillales</taxon>
        <taxon>Terasakiellaceae</taxon>
        <taxon>Terasakiella</taxon>
    </lineage>
</organism>
<dbReference type="Proteomes" id="UP000632498">
    <property type="component" value="Unassembled WGS sequence"/>
</dbReference>
<dbReference type="RefSeq" id="WP_188666441.1">
    <property type="nucleotide sequence ID" value="NZ_BMHV01000025.1"/>
</dbReference>
<feature type="transmembrane region" description="Helical" evidence="1">
    <location>
        <begin position="12"/>
        <end position="30"/>
    </location>
</feature>
<protein>
    <recommendedName>
        <fullName evidence="4">DUF4405 domain-containing protein</fullName>
    </recommendedName>
</protein>
<gene>
    <name evidence="2" type="ORF">GCM10011332_28340</name>
</gene>
<keyword evidence="3" id="KW-1185">Reference proteome</keyword>
<evidence type="ECO:0000313" key="2">
    <source>
        <dbReference type="EMBL" id="GGF72714.1"/>
    </source>
</evidence>
<evidence type="ECO:0000313" key="3">
    <source>
        <dbReference type="Proteomes" id="UP000632498"/>
    </source>
</evidence>
<comment type="caution">
    <text evidence="2">The sequence shown here is derived from an EMBL/GenBank/DDBJ whole genome shotgun (WGS) entry which is preliminary data.</text>
</comment>
<dbReference type="AlphaFoldDB" id="A0A917C5G1"/>